<dbReference type="EMBL" id="CP022474">
    <property type="protein sequence ID" value="ASN61041.1"/>
    <property type="molecule type" value="Genomic_DNA"/>
</dbReference>
<evidence type="ECO:0000259" key="2">
    <source>
        <dbReference type="Pfam" id="PF02698"/>
    </source>
</evidence>
<dbReference type="AlphaFoldDB" id="A0AAC9UQS1"/>
<feature type="transmembrane region" description="Helical" evidence="1">
    <location>
        <begin position="49"/>
        <end position="66"/>
    </location>
</feature>
<dbReference type="GO" id="GO:0005886">
    <property type="term" value="C:plasma membrane"/>
    <property type="evidence" value="ECO:0007669"/>
    <property type="project" value="TreeGrafter"/>
</dbReference>
<feature type="transmembrane region" description="Helical" evidence="1">
    <location>
        <begin position="142"/>
        <end position="166"/>
    </location>
</feature>
<feature type="transmembrane region" description="Helical" evidence="1">
    <location>
        <begin position="72"/>
        <end position="101"/>
    </location>
</feature>
<accession>A0AAC9UQS1</accession>
<gene>
    <name evidence="3" type="ORF">CG419_09085</name>
</gene>
<organism evidence="3 4">
    <name type="scientific">Latilactobacillus curvatus</name>
    <name type="common">Lactobacillus curvatus</name>
    <dbReference type="NCBI Taxonomy" id="28038"/>
    <lineage>
        <taxon>Bacteria</taxon>
        <taxon>Bacillati</taxon>
        <taxon>Bacillota</taxon>
        <taxon>Bacilli</taxon>
        <taxon>Lactobacillales</taxon>
        <taxon>Lactobacillaceae</taxon>
        <taxon>Latilactobacillus</taxon>
    </lineage>
</organism>
<feature type="domain" description="DUF218" evidence="2">
    <location>
        <begin position="182"/>
        <end position="332"/>
    </location>
</feature>
<feature type="transmembrane region" description="Helical" evidence="1">
    <location>
        <begin position="12"/>
        <end position="37"/>
    </location>
</feature>
<dbReference type="GO" id="GO:0000270">
    <property type="term" value="P:peptidoglycan metabolic process"/>
    <property type="evidence" value="ECO:0007669"/>
    <property type="project" value="TreeGrafter"/>
</dbReference>
<dbReference type="InterPro" id="IPR051599">
    <property type="entry name" value="Cell_Envelope_Assoc"/>
</dbReference>
<dbReference type="PANTHER" id="PTHR30336:SF18">
    <property type="entry name" value="MEMBRANE PROTEIN"/>
    <property type="match status" value="1"/>
</dbReference>
<evidence type="ECO:0000256" key="1">
    <source>
        <dbReference type="SAM" id="Phobius"/>
    </source>
</evidence>
<dbReference type="Gene3D" id="3.40.50.620">
    <property type="entry name" value="HUPs"/>
    <property type="match status" value="1"/>
</dbReference>
<proteinExistence type="predicted"/>
<keyword evidence="1" id="KW-1133">Transmembrane helix</keyword>
<evidence type="ECO:0000313" key="4">
    <source>
        <dbReference type="Proteomes" id="UP000199749"/>
    </source>
</evidence>
<dbReference type="Proteomes" id="UP000199749">
    <property type="component" value="Chromosome"/>
</dbReference>
<dbReference type="GO" id="GO:0043164">
    <property type="term" value="P:Gram-negative-bacterium-type cell wall biogenesis"/>
    <property type="evidence" value="ECO:0007669"/>
    <property type="project" value="TreeGrafter"/>
</dbReference>
<reference evidence="3 4" key="1">
    <citation type="submission" date="2017-07" db="EMBL/GenBank/DDBJ databases">
        <title>Lactobacillus curvatus MRS6 whole genome.</title>
        <authorList>
            <person name="Jans C."/>
            <person name="Lagler S."/>
            <person name="Lacroix C."/>
            <person name="Meile L."/>
            <person name="Stevens M.J.A."/>
        </authorList>
    </citation>
    <scope>NUCLEOTIDE SEQUENCE [LARGE SCALE GENOMIC DNA]</scope>
    <source>
        <strain evidence="3 4">MRS6</strain>
    </source>
</reference>
<evidence type="ECO:0000313" key="3">
    <source>
        <dbReference type="EMBL" id="ASN61041.1"/>
    </source>
</evidence>
<dbReference type="CDD" id="cd06259">
    <property type="entry name" value="YdcF-like"/>
    <property type="match status" value="1"/>
</dbReference>
<dbReference type="InterPro" id="IPR003848">
    <property type="entry name" value="DUF218"/>
</dbReference>
<protein>
    <recommendedName>
        <fullName evidence="2">DUF218 domain-containing protein</fullName>
    </recommendedName>
</protein>
<feature type="transmembrane region" description="Helical" evidence="1">
    <location>
        <begin position="113"/>
        <end position="136"/>
    </location>
</feature>
<dbReference type="PANTHER" id="PTHR30336">
    <property type="entry name" value="INNER MEMBRANE PROTEIN, PROBABLE PERMEASE"/>
    <property type="match status" value="1"/>
</dbReference>
<keyword evidence="1" id="KW-0472">Membrane</keyword>
<keyword evidence="1" id="KW-0812">Transmembrane</keyword>
<dbReference type="InterPro" id="IPR014729">
    <property type="entry name" value="Rossmann-like_a/b/a_fold"/>
</dbReference>
<dbReference type="Pfam" id="PF02698">
    <property type="entry name" value="DUF218"/>
    <property type="match status" value="1"/>
</dbReference>
<feature type="transmembrane region" description="Helical" evidence="1">
    <location>
        <begin position="344"/>
        <end position="364"/>
    </location>
</feature>
<sequence length="365" mass="41905">MYIFYFSFSYILFIGIISATFYFLIPVFFLVLFLVCYKSEKRRLINGTLFNLFLTSTIIYLFLIYFETKDPFIYLILVGMLTIVSIILSSGLYFLLFFLLWNARQVKKKENTSLSNSLTLILSILIIILGSIYSLVYLGLPIWLAVIFGMFILIGLYFCIIFYNFLTISIIYQCNNPIYNQDYIIVLGSGLIDGDKISKLLSNRIEKAIEFYQQQKDINNKSLKLIMSGGQGVDELIPEAEAMKSYAIQIGIPSEDIIIEDQSTTTEENLLFSKNIIEIHSESKSYNAIFTTNNYHVFRASLFAKKVGLNADGIGAKTAFYFLPNAILREYVAILLLKKKQHTVVLALISLIMLVLSFLSFFWFQ</sequence>
<name>A0AAC9UQS1_LATCU</name>